<dbReference type="FunFam" id="3.30.160.60:FF:000100">
    <property type="entry name" value="Zinc finger 45-like"/>
    <property type="match status" value="1"/>
</dbReference>
<dbReference type="VEuPathDB" id="VectorBase:PPAI003484"/>
<dbReference type="EnsemblMetazoa" id="PPAI003484-RA">
    <property type="protein sequence ID" value="PPAI003484-PA"/>
    <property type="gene ID" value="PPAI003484"/>
</dbReference>
<dbReference type="PROSITE" id="PS50157">
    <property type="entry name" value="ZINC_FINGER_C2H2_2"/>
    <property type="match status" value="4"/>
</dbReference>
<protein>
    <recommendedName>
        <fullName evidence="8">C2H2-type domain-containing protein</fullName>
    </recommendedName>
</protein>
<feature type="compositionally biased region" description="Polar residues" evidence="7">
    <location>
        <begin position="94"/>
        <end position="105"/>
    </location>
</feature>
<feature type="domain" description="C2H2-type" evidence="8">
    <location>
        <begin position="174"/>
        <end position="201"/>
    </location>
</feature>
<feature type="region of interest" description="Disordered" evidence="7">
    <location>
        <begin position="304"/>
        <end position="431"/>
    </location>
</feature>
<keyword evidence="2" id="KW-0479">Metal-binding</keyword>
<dbReference type="Gene3D" id="3.30.160.60">
    <property type="entry name" value="Classic Zinc Finger"/>
    <property type="match status" value="5"/>
</dbReference>
<dbReference type="GO" id="GO:0000978">
    <property type="term" value="F:RNA polymerase II cis-regulatory region sequence-specific DNA binding"/>
    <property type="evidence" value="ECO:0007669"/>
    <property type="project" value="TreeGrafter"/>
</dbReference>
<dbReference type="SUPFAM" id="SSF57667">
    <property type="entry name" value="beta-beta-alpha zinc fingers"/>
    <property type="match status" value="3"/>
</dbReference>
<name>A0A1B0D7G1_PHLPP</name>
<dbReference type="FunFam" id="3.30.160.60:FF:001182">
    <property type="entry name" value="Zinc finger, C2H2 type"/>
    <property type="match status" value="1"/>
</dbReference>
<keyword evidence="6" id="KW-0539">Nucleus</keyword>
<dbReference type="SMART" id="SM00355">
    <property type="entry name" value="ZnF_C2H2"/>
    <property type="match status" value="4"/>
</dbReference>
<dbReference type="FunFam" id="3.30.160.60:FF:002373">
    <property type="entry name" value="Protein krueppel"/>
    <property type="match status" value="1"/>
</dbReference>
<keyword evidence="5" id="KW-0862">Zinc</keyword>
<dbReference type="GO" id="GO:0008270">
    <property type="term" value="F:zinc ion binding"/>
    <property type="evidence" value="ECO:0007669"/>
    <property type="project" value="UniProtKB-KW"/>
</dbReference>
<feature type="compositionally biased region" description="Low complexity" evidence="7">
    <location>
        <begin position="143"/>
        <end position="155"/>
    </location>
</feature>
<comment type="subcellular location">
    <subcellularLocation>
        <location evidence="1">Nucleus</location>
    </subcellularLocation>
</comment>
<proteinExistence type="predicted"/>
<evidence type="ECO:0000256" key="6">
    <source>
        <dbReference type="ARBA" id="ARBA00023242"/>
    </source>
</evidence>
<feature type="domain" description="C2H2-type" evidence="8">
    <location>
        <begin position="202"/>
        <end position="229"/>
    </location>
</feature>
<dbReference type="Proteomes" id="UP000092462">
    <property type="component" value="Unassembled WGS sequence"/>
</dbReference>
<feature type="compositionally biased region" description="Low complexity" evidence="7">
    <location>
        <begin position="79"/>
        <end position="93"/>
    </location>
</feature>
<keyword evidence="10" id="KW-1185">Reference proteome</keyword>
<feature type="domain" description="C2H2-type" evidence="8">
    <location>
        <begin position="230"/>
        <end position="257"/>
    </location>
</feature>
<evidence type="ECO:0000313" key="9">
    <source>
        <dbReference type="EnsemblMetazoa" id="PPAI003484-PA"/>
    </source>
</evidence>
<dbReference type="PANTHER" id="PTHR24393">
    <property type="entry name" value="ZINC FINGER PROTEIN"/>
    <property type="match status" value="1"/>
</dbReference>
<feature type="compositionally biased region" description="Low complexity" evidence="7">
    <location>
        <begin position="317"/>
        <end position="331"/>
    </location>
</feature>
<dbReference type="GO" id="GO:0005634">
    <property type="term" value="C:nucleus"/>
    <property type="evidence" value="ECO:0007669"/>
    <property type="project" value="UniProtKB-SubCell"/>
</dbReference>
<dbReference type="PANTHER" id="PTHR24393:SF34">
    <property type="entry name" value="PR_SET DOMAIN 13"/>
    <property type="match status" value="1"/>
</dbReference>
<dbReference type="InterPro" id="IPR013087">
    <property type="entry name" value="Znf_C2H2_type"/>
</dbReference>
<dbReference type="VEuPathDB" id="VectorBase:PPAPM1_009263"/>
<dbReference type="Pfam" id="PF00096">
    <property type="entry name" value="zf-C2H2"/>
    <property type="match status" value="3"/>
</dbReference>
<dbReference type="EMBL" id="AJVK01003937">
    <property type="status" value="NOT_ANNOTATED_CDS"/>
    <property type="molecule type" value="Genomic_DNA"/>
</dbReference>
<evidence type="ECO:0000259" key="8">
    <source>
        <dbReference type="PROSITE" id="PS50157"/>
    </source>
</evidence>
<evidence type="ECO:0000256" key="7">
    <source>
        <dbReference type="SAM" id="MobiDB-lite"/>
    </source>
</evidence>
<sequence length="431" mass="47551">MSNNNTAASMYSSLIPTTASAMGILAPHFLANQTAAAALLGIPMSSLASASPFFQTHPLFSAWSQSPPAGGSPPPSSPISPALSAKSAAKKLATNNNHIVSTTTADLGRKSAPRRRQISVRKDIISPMSGLDTPASDAPISPPTSGSSPQSTGSGEHPTLLTSSTKDPTRDKVFTCKTCKRSFGYKHVLQNHERTHTGEKPFECPECHKRFTRDHHLKTHMRLHTGEKPYKCEECDRRFVQVANLRRHLRVHTGERPYPCDLCEARFSDSNQLKAHLLIHKGKKPFECELCHTKFRRPHHLAHHKCGLTSPPTPVMSPAASDNKSASSDDSVPPFPTPLDDDPVDGERRHRKSRDIRQIIRLPPQFVHLQPEQTEPEDLSMHSPRSPPPSPPVSHDDDLDELDDAATLYIKRQRHNVSPPPRLTPSHDSLY</sequence>
<keyword evidence="4" id="KW-0863">Zinc-finger</keyword>
<evidence type="ECO:0000313" key="10">
    <source>
        <dbReference type="Proteomes" id="UP000092462"/>
    </source>
</evidence>
<dbReference type="AlphaFoldDB" id="A0A1B0D7G1"/>
<feature type="region of interest" description="Disordered" evidence="7">
    <location>
        <begin position="64"/>
        <end position="168"/>
    </location>
</feature>
<dbReference type="InterPro" id="IPR036236">
    <property type="entry name" value="Znf_C2H2_sf"/>
</dbReference>
<dbReference type="GO" id="GO:0001228">
    <property type="term" value="F:DNA-binding transcription activator activity, RNA polymerase II-specific"/>
    <property type="evidence" value="ECO:0007669"/>
    <property type="project" value="TreeGrafter"/>
</dbReference>
<keyword evidence="3" id="KW-0677">Repeat</keyword>
<evidence type="ECO:0000256" key="2">
    <source>
        <dbReference type="ARBA" id="ARBA00022723"/>
    </source>
</evidence>
<dbReference type="PROSITE" id="PS00028">
    <property type="entry name" value="ZINC_FINGER_C2H2_1"/>
    <property type="match status" value="4"/>
</dbReference>
<accession>A0A1B0D7G1</accession>
<evidence type="ECO:0000256" key="1">
    <source>
        <dbReference type="ARBA" id="ARBA00004123"/>
    </source>
</evidence>
<evidence type="ECO:0000256" key="4">
    <source>
        <dbReference type="ARBA" id="ARBA00022771"/>
    </source>
</evidence>
<dbReference type="FunFam" id="3.30.160.60:FF:000912">
    <property type="entry name" value="Zinc finger protein 660"/>
    <property type="match status" value="1"/>
</dbReference>
<reference evidence="9" key="1">
    <citation type="submission" date="2022-08" db="UniProtKB">
        <authorList>
            <consortium name="EnsemblMetazoa"/>
        </authorList>
    </citation>
    <scope>IDENTIFICATION</scope>
    <source>
        <strain evidence="9">Israel</strain>
    </source>
</reference>
<evidence type="ECO:0000256" key="3">
    <source>
        <dbReference type="ARBA" id="ARBA00022737"/>
    </source>
</evidence>
<evidence type="ECO:0000256" key="5">
    <source>
        <dbReference type="ARBA" id="ARBA00022833"/>
    </source>
</evidence>
<organism evidence="9 10">
    <name type="scientific">Phlebotomus papatasi</name>
    <name type="common">Sandfly</name>
    <dbReference type="NCBI Taxonomy" id="29031"/>
    <lineage>
        <taxon>Eukaryota</taxon>
        <taxon>Metazoa</taxon>
        <taxon>Ecdysozoa</taxon>
        <taxon>Arthropoda</taxon>
        <taxon>Hexapoda</taxon>
        <taxon>Insecta</taxon>
        <taxon>Pterygota</taxon>
        <taxon>Neoptera</taxon>
        <taxon>Endopterygota</taxon>
        <taxon>Diptera</taxon>
        <taxon>Nematocera</taxon>
        <taxon>Psychodoidea</taxon>
        <taxon>Psychodidae</taxon>
        <taxon>Phlebotomus</taxon>
        <taxon>Phlebotomus</taxon>
    </lineage>
</organism>
<feature type="domain" description="C2H2-type" evidence="8">
    <location>
        <begin position="258"/>
        <end position="285"/>
    </location>
</feature>